<evidence type="ECO:0000256" key="1">
    <source>
        <dbReference type="SAM" id="MobiDB-lite"/>
    </source>
</evidence>
<accession>A0A0B6YTC6</accession>
<organism evidence="2">
    <name type="scientific">Arion vulgaris</name>
    <dbReference type="NCBI Taxonomy" id="1028688"/>
    <lineage>
        <taxon>Eukaryota</taxon>
        <taxon>Metazoa</taxon>
        <taxon>Spiralia</taxon>
        <taxon>Lophotrochozoa</taxon>
        <taxon>Mollusca</taxon>
        <taxon>Gastropoda</taxon>
        <taxon>Heterobranchia</taxon>
        <taxon>Euthyneura</taxon>
        <taxon>Panpulmonata</taxon>
        <taxon>Eupulmonata</taxon>
        <taxon>Stylommatophora</taxon>
        <taxon>Helicina</taxon>
        <taxon>Arionoidea</taxon>
        <taxon>Arionidae</taxon>
        <taxon>Arion</taxon>
    </lineage>
</organism>
<feature type="non-terminal residue" evidence="2">
    <location>
        <position position="99"/>
    </location>
</feature>
<feature type="non-terminal residue" evidence="2">
    <location>
        <position position="1"/>
    </location>
</feature>
<sequence length="99" mass="10966">KRTASEMLTESKKKSSRNEGKSVPLETAVTLHKQQNEDISSETNKVQSSTKNNKNVNSDTINHNTALSTPNTACINHNSSNEMDLDIKYSPVFCQPTDL</sequence>
<protein>
    <submittedName>
        <fullName evidence="2">Uncharacterized protein</fullName>
    </submittedName>
</protein>
<feature type="compositionally biased region" description="Basic and acidic residues" evidence="1">
    <location>
        <begin position="9"/>
        <end position="20"/>
    </location>
</feature>
<feature type="compositionally biased region" description="Polar residues" evidence="1">
    <location>
        <begin position="37"/>
        <end position="81"/>
    </location>
</feature>
<feature type="region of interest" description="Disordered" evidence="1">
    <location>
        <begin position="1"/>
        <end position="81"/>
    </location>
</feature>
<gene>
    <name evidence="2" type="primary">ORF36403</name>
</gene>
<name>A0A0B6YTC6_9EUPU</name>
<proteinExistence type="predicted"/>
<reference evidence="2" key="1">
    <citation type="submission" date="2014-12" db="EMBL/GenBank/DDBJ databases">
        <title>Insight into the proteome of Arion vulgaris.</title>
        <authorList>
            <person name="Aradska J."/>
            <person name="Bulat T."/>
            <person name="Smidak R."/>
            <person name="Sarate P."/>
            <person name="Gangsoo J."/>
            <person name="Sialana F."/>
            <person name="Bilban M."/>
            <person name="Lubec G."/>
        </authorList>
    </citation>
    <scope>NUCLEOTIDE SEQUENCE</scope>
    <source>
        <tissue evidence="2">Skin</tissue>
    </source>
</reference>
<dbReference type="AlphaFoldDB" id="A0A0B6YTC6"/>
<evidence type="ECO:0000313" key="2">
    <source>
        <dbReference type="EMBL" id="CEK59463.1"/>
    </source>
</evidence>
<dbReference type="EMBL" id="HACG01012598">
    <property type="protein sequence ID" value="CEK59463.1"/>
    <property type="molecule type" value="Transcribed_RNA"/>
</dbReference>